<protein>
    <recommendedName>
        <fullName evidence="3">YD repeat-containing protein</fullName>
    </recommendedName>
</protein>
<keyword evidence="2" id="KW-1185">Reference proteome</keyword>
<reference evidence="2" key="1">
    <citation type="submission" date="2016-10" db="EMBL/GenBank/DDBJ databases">
        <authorList>
            <person name="Varghese N."/>
            <person name="Submissions S."/>
        </authorList>
    </citation>
    <scope>NUCLEOTIDE SEQUENCE [LARGE SCALE GENOMIC DNA]</scope>
    <source>
        <strain evidence="2">DSM 19326</strain>
    </source>
</reference>
<accession>A0A1H6JW57</accession>
<dbReference type="RefSeq" id="WP_089770025.1">
    <property type="nucleotide sequence ID" value="NZ_DAMACK010000010.1"/>
</dbReference>
<name>A0A1H6JW57_9FLAO</name>
<organism evidence="1 2">
    <name type="scientific">Epilithonimonas hominis</name>
    <dbReference type="NCBI Taxonomy" id="420404"/>
    <lineage>
        <taxon>Bacteria</taxon>
        <taxon>Pseudomonadati</taxon>
        <taxon>Bacteroidota</taxon>
        <taxon>Flavobacteriia</taxon>
        <taxon>Flavobacteriales</taxon>
        <taxon>Weeksellaceae</taxon>
        <taxon>Chryseobacterium group</taxon>
        <taxon>Epilithonimonas</taxon>
    </lineage>
</organism>
<evidence type="ECO:0000313" key="2">
    <source>
        <dbReference type="Proteomes" id="UP000198555"/>
    </source>
</evidence>
<dbReference type="Proteomes" id="UP000198555">
    <property type="component" value="Unassembled WGS sequence"/>
</dbReference>
<dbReference type="AlphaFoldDB" id="A0A1H6JW57"/>
<gene>
    <name evidence="1" type="ORF">SAMN05421793_1194</name>
</gene>
<dbReference type="EMBL" id="FNWX01000019">
    <property type="protein sequence ID" value="SEH66833.1"/>
    <property type="molecule type" value="Genomic_DNA"/>
</dbReference>
<evidence type="ECO:0008006" key="3">
    <source>
        <dbReference type="Google" id="ProtNLM"/>
    </source>
</evidence>
<dbReference type="STRING" id="420404.SAMN05421793_1194"/>
<sequence length="156" mass="19129">MKLKLLIIFLTLLKNISYSQPKDTIYGKIKSIREQLLFLDENRQNRKLFSTEGDYGHNGFLSEEYTKRRFNIWWYQTYWVHYINYYKEFDINNKLLKVIWYYKDQTILNSCENEYDKEGKLVNQKFNSYKFSNTTNLYDKNNNLILSKNIDSDKKY</sequence>
<proteinExistence type="predicted"/>
<evidence type="ECO:0000313" key="1">
    <source>
        <dbReference type="EMBL" id="SEH66833.1"/>
    </source>
</evidence>